<dbReference type="HOGENOM" id="CLU_2061086_0_0_1"/>
<proteinExistence type="predicted"/>
<reference evidence="1 2" key="1">
    <citation type="submission" date="2012-10" db="EMBL/GenBank/DDBJ databases">
        <title>Genome sequencing and analysis of entomopathogenic fungi Beauveria bassiana D1-5.</title>
        <authorList>
            <person name="Li Q."/>
            <person name="Wang L."/>
            <person name="Zhang Z."/>
            <person name="Wang Q."/>
            <person name="Ren J."/>
            <person name="Wang M."/>
            <person name="Xu W."/>
            <person name="Wang J."/>
            <person name="Lu Y."/>
            <person name="Du Q."/>
            <person name="Sun Z."/>
        </authorList>
    </citation>
    <scope>NUCLEOTIDE SEQUENCE [LARGE SCALE GENOMIC DNA]</scope>
    <source>
        <strain evidence="1 2">D1-5</strain>
    </source>
</reference>
<sequence>MLAEDEQDTDVAMERWRNRPLFGKSFVASQRDMLDSLHKVDAQRRYDEGKKLLGGPEGYLGFSHCLYTCTFFENGGGDFSDKVVKEKLGLPEEDVEEASQRAVDMALSAGEFEYAKGAH</sequence>
<dbReference type="Proteomes" id="UP000030106">
    <property type="component" value="Unassembled WGS sequence"/>
</dbReference>
<dbReference type="AlphaFoldDB" id="A0A0A2VLK1"/>
<dbReference type="EMBL" id="ANFO01000726">
    <property type="protein sequence ID" value="KGQ07167.1"/>
    <property type="molecule type" value="Genomic_DNA"/>
</dbReference>
<organism evidence="1 2">
    <name type="scientific">Beauveria bassiana D1-5</name>
    <dbReference type="NCBI Taxonomy" id="1245745"/>
    <lineage>
        <taxon>Eukaryota</taxon>
        <taxon>Fungi</taxon>
        <taxon>Dikarya</taxon>
        <taxon>Ascomycota</taxon>
        <taxon>Pezizomycotina</taxon>
        <taxon>Sordariomycetes</taxon>
        <taxon>Hypocreomycetidae</taxon>
        <taxon>Hypocreales</taxon>
        <taxon>Cordycipitaceae</taxon>
        <taxon>Beauveria</taxon>
    </lineage>
</organism>
<comment type="caution">
    <text evidence="1">The sequence shown here is derived from an EMBL/GenBank/DDBJ whole genome shotgun (WGS) entry which is preliminary data.</text>
</comment>
<dbReference type="OrthoDB" id="419598at2759"/>
<dbReference type="STRING" id="1245745.A0A0A2VLK1"/>
<name>A0A0A2VLK1_BEABA</name>
<accession>A0A0A2VLK1</accession>
<evidence type="ECO:0000313" key="2">
    <source>
        <dbReference type="Proteomes" id="UP000030106"/>
    </source>
</evidence>
<gene>
    <name evidence="1" type="ORF">BBAD15_g7512</name>
</gene>
<evidence type="ECO:0000313" key="1">
    <source>
        <dbReference type="EMBL" id="KGQ07167.1"/>
    </source>
</evidence>
<protein>
    <submittedName>
        <fullName evidence="1">Uncharacterized protein</fullName>
    </submittedName>
</protein>